<evidence type="ECO:0000256" key="9">
    <source>
        <dbReference type="SAM" id="MobiDB-lite"/>
    </source>
</evidence>
<reference evidence="11 12" key="1">
    <citation type="journal article" date="2020" name="G3 (Bethesda)">
        <title>Improved Reference Genome for Cyclotella cryptica CCMP332, a Model for Cell Wall Morphogenesis, Salinity Adaptation, and Lipid Production in Diatoms (Bacillariophyta).</title>
        <authorList>
            <person name="Roberts W.R."/>
            <person name="Downey K.M."/>
            <person name="Ruck E.C."/>
            <person name="Traller J.C."/>
            <person name="Alverson A.J."/>
        </authorList>
    </citation>
    <scope>NUCLEOTIDE SEQUENCE [LARGE SCALE GENOMIC DNA]</scope>
    <source>
        <strain evidence="11 12">CCMP332</strain>
    </source>
</reference>
<evidence type="ECO:0000256" key="3">
    <source>
        <dbReference type="ARBA" id="ARBA00012718"/>
    </source>
</evidence>
<comment type="similarity">
    <text evidence="1 8">Belongs to the NTAQ1 family.</text>
</comment>
<evidence type="ECO:0000256" key="1">
    <source>
        <dbReference type="ARBA" id="ARBA00008985"/>
    </source>
</evidence>
<feature type="region of interest" description="Disordered" evidence="9">
    <location>
        <begin position="250"/>
        <end position="269"/>
    </location>
</feature>
<feature type="domain" description="Protein N-terminal glutamine amidohydrolase alpha beta roll" evidence="10">
    <location>
        <begin position="25"/>
        <end position="160"/>
    </location>
</feature>
<dbReference type="PANTHER" id="PTHR13035:SF0">
    <property type="entry name" value="PROTEIN N-TERMINAL GLUTAMINE AMIDOHYDROLASE"/>
    <property type="match status" value="1"/>
</dbReference>
<organism evidence="11 12">
    <name type="scientific">Cyclotella cryptica</name>
    <dbReference type="NCBI Taxonomy" id="29204"/>
    <lineage>
        <taxon>Eukaryota</taxon>
        <taxon>Sar</taxon>
        <taxon>Stramenopiles</taxon>
        <taxon>Ochrophyta</taxon>
        <taxon>Bacillariophyta</taxon>
        <taxon>Coscinodiscophyceae</taxon>
        <taxon>Thalassiosirophycidae</taxon>
        <taxon>Stephanodiscales</taxon>
        <taxon>Stephanodiscaceae</taxon>
        <taxon>Cyclotella</taxon>
    </lineage>
</organism>
<evidence type="ECO:0000313" key="12">
    <source>
        <dbReference type="Proteomes" id="UP001516023"/>
    </source>
</evidence>
<evidence type="ECO:0000256" key="4">
    <source>
        <dbReference type="ARBA" id="ARBA00021247"/>
    </source>
</evidence>
<keyword evidence="12" id="KW-1185">Reference proteome</keyword>
<proteinExistence type="inferred from homology"/>
<evidence type="ECO:0000256" key="5">
    <source>
        <dbReference type="ARBA" id="ARBA00022801"/>
    </source>
</evidence>
<comment type="function">
    <text evidence="8">Mediates the side-chain deamidation of N-terminal glutamine residues to glutamate, an important step in N-end rule pathway of protein degradation. Conversion of the resulting N-terminal glutamine to glutamate renders the protein susceptible to arginylation, polyubiquitination and degradation as specified by the N-end rule. Does not act on substrates with internal or C-terminal glutamine and does not act on non-glutamine residues in any position.</text>
</comment>
<comment type="catalytic activity">
    <reaction evidence="7 8">
        <text>N-terminal L-glutaminyl-[protein] + H2O = N-terminal L-glutamyl-[protein] + NH4(+)</text>
        <dbReference type="Rhea" id="RHEA:50680"/>
        <dbReference type="Rhea" id="RHEA-COMP:12668"/>
        <dbReference type="Rhea" id="RHEA-COMP:12777"/>
        <dbReference type="ChEBI" id="CHEBI:15377"/>
        <dbReference type="ChEBI" id="CHEBI:28938"/>
        <dbReference type="ChEBI" id="CHEBI:64721"/>
        <dbReference type="ChEBI" id="CHEBI:64722"/>
        <dbReference type="EC" id="3.5.1.122"/>
    </reaction>
</comment>
<dbReference type="Proteomes" id="UP001516023">
    <property type="component" value="Unassembled WGS sequence"/>
</dbReference>
<dbReference type="InterPro" id="IPR037132">
    <property type="entry name" value="N_Gln_amidohydro_ab_roll_sf"/>
</dbReference>
<dbReference type="InterPro" id="IPR023128">
    <property type="entry name" value="Prot_N_Gln_amidohydro_ab_roll"/>
</dbReference>
<accession>A0ABD3NT66</accession>
<evidence type="ECO:0000256" key="6">
    <source>
        <dbReference type="ARBA" id="ARBA00029677"/>
    </source>
</evidence>
<name>A0ABD3NT66_9STRA</name>
<evidence type="ECO:0000256" key="7">
    <source>
        <dbReference type="ARBA" id="ARBA00048768"/>
    </source>
</evidence>
<sequence length="297" mass="34769">MDLTLEPSAETTSLQCSTDHELRIPCYCEENAWRLVYRHLHSQQTSATSHETWKYYVVFISNTRRCCPMFMQRALPNDPKEYVCWDYHVIVVRSRRTNHHASSTHDSDVDSTSRTAEVLDVDTWITPYPCPLEVYLDGTFPYAKNNGIDEEYLPLFRQVGLFPNYLSPSDVSQSSHLLYPLLFSVMDAKEYLKYFYSDRMHMFKDGKWCSPPPNYKPIMNGVQFRSHVDSGDNCSENCSNLEEYINMSLEQSKRESDDTERSERHDNSVTDCHHLKAIRPLSLPEFRSRFAEQRLSK</sequence>
<dbReference type="AlphaFoldDB" id="A0ABD3NT66"/>
<keyword evidence="5 8" id="KW-0378">Hydrolase</keyword>
<dbReference type="GO" id="GO:0070773">
    <property type="term" value="F:protein-N-terminal glutamine amidohydrolase activity"/>
    <property type="evidence" value="ECO:0007669"/>
    <property type="project" value="UniProtKB-UniRule"/>
</dbReference>
<protein>
    <recommendedName>
        <fullName evidence="4 8">Protein N-terminal glutamine amidohydrolase</fullName>
        <ecNumber evidence="3 8">3.5.1.122</ecNumber>
    </recommendedName>
    <alternativeName>
        <fullName evidence="6 8">Protein NH2-terminal glutamine deamidase</fullName>
    </alternativeName>
</protein>
<evidence type="ECO:0000313" key="11">
    <source>
        <dbReference type="EMBL" id="KAL3779037.1"/>
    </source>
</evidence>
<dbReference type="InterPro" id="IPR039733">
    <property type="entry name" value="NTAQ1"/>
</dbReference>
<evidence type="ECO:0000256" key="8">
    <source>
        <dbReference type="RuleBase" id="RU367082"/>
    </source>
</evidence>
<dbReference type="Pfam" id="PF09764">
    <property type="entry name" value="Nt_Gln_amidase"/>
    <property type="match status" value="2"/>
</dbReference>
<dbReference type="Gene3D" id="3.10.620.10">
    <property type="entry name" value="Protein N-terminal glutamine amidohydrolase, alpha beta roll"/>
    <property type="match status" value="1"/>
</dbReference>
<dbReference type="EC" id="3.5.1.122" evidence="3 8"/>
<comment type="caution">
    <text evidence="11">The sequence shown here is derived from an EMBL/GenBank/DDBJ whole genome shotgun (WGS) entry which is preliminary data.</text>
</comment>
<comment type="subunit">
    <text evidence="2 8">Monomer.</text>
</comment>
<feature type="domain" description="Protein N-terminal glutamine amidohydrolase alpha beta roll" evidence="10">
    <location>
        <begin position="179"/>
        <end position="252"/>
    </location>
</feature>
<dbReference type="GO" id="GO:0008418">
    <property type="term" value="F:protein-N-terminal asparagine amidohydrolase activity"/>
    <property type="evidence" value="ECO:0007669"/>
    <property type="project" value="UniProtKB-UniRule"/>
</dbReference>
<gene>
    <name evidence="11" type="ORF">HJC23_011476</name>
</gene>
<evidence type="ECO:0000256" key="2">
    <source>
        <dbReference type="ARBA" id="ARBA00011245"/>
    </source>
</evidence>
<dbReference type="PANTHER" id="PTHR13035">
    <property type="entry name" value="PROTEIN N-TERMINAL GLUTAMINE AMIDOHYDROLASE"/>
    <property type="match status" value="1"/>
</dbReference>
<evidence type="ECO:0000259" key="10">
    <source>
        <dbReference type="Pfam" id="PF09764"/>
    </source>
</evidence>
<dbReference type="EMBL" id="JABMIG020000408">
    <property type="protein sequence ID" value="KAL3779037.1"/>
    <property type="molecule type" value="Genomic_DNA"/>
</dbReference>
<feature type="compositionally biased region" description="Basic and acidic residues" evidence="9">
    <location>
        <begin position="251"/>
        <end position="269"/>
    </location>
</feature>